<organism evidence="1 2">
    <name type="scientific">Kingdonia uniflora</name>
    <dbReference type="NCBI Taxonomy" id="39325"/>
    <lineage>
        <taxon>Eukaryota</taxon>
        <taxon>Viridiplantae</taxon>
        <taxon>Streptophyta</taxon>
        <taxon>Embryophyta</taxon>
        <taxon>Tracheophyta</taxon>
        <taxon>Spermatophyta</taxon>
        <taxon>Magnoliopsida</taxon>
        <taxon>Ranunculales</taxon>
        <taxon>Circaeasteraceae</taxon>
        <taxon>Kingdonia</taxon>
    </lineage>
</organism>
<accession>A0A7J7KVU9</accession>
<evidence type="ECO:0000313" key="1">
    <source>
        <dbReference type="EMBL" id="KAF6134481.1"/>
    </source>
</evidence>
<keyword evidence="2" id="KW-1185">Reference proteome</keyword>
<protein>
    <submittedName>
        <fullName evidence="1">Uncharacterized protein</fullName>
    </submittedName>
</protein>
<reference evidence="1 2" key="1">
    <citation type="journal article" date="2020" name="IScience">
        <title>Genome Sequencing of the Endangered Kingdonia uniflora (Circaeasteraceae, Ranunculales) Reveals Potential Mechanisms of Evolutionary Specialization.</title>
        <authorList>
            <person name="Sun Y."/>
            <person name="Deng T."/>
            <person name="Zhang A."/>
            <person name="Moore M.J."/>
            <person name="Landis J.B."/>
            <person name="Lin N."/>
            <person name="Zhang H."/>
            <person name="Zhang X."/>
            <person name="Huang J."/>
            <person name="Zhang X."/>
            <person name="Sun H."/>
            <person name="Wang H."/>
        </authorList>
    </citation>
    <scope>NUCLEOTIDE SEQUENCE [LARGE SCALE GENOMIC DNA]</scope>
    <source>
        <strain evidence="1">TB1705</strain>
        <tissue evidence="1">Leaf</tissue>
    </source>
</reference>
<dbReference type="AlphaFoldDB" id="A0A7J7KVU9"/>
<name>A0A7J7KVU9_9MAGN</name>
<gene>
    <name evidence="1" type="ORF">GIB67_034895</name>
</gene>
<comment type="caution">
    <text evidence="1">The sequence shown here is derived from an EMBL/GenBank/DDBJ whole genome shotgun (WGS) entry which is preliminary data.</text>
</comment>
<evidence type="ECO:0000313" key="2">
    <source>
        <dbReference type="Proteomes" id="UP000541444"/>
    </source>
</evidence>
<dbReference type="EMBL" id="JACGCM010002839">
    <property type="protein sequence ID" value="KAF6134481.1"/>
    <property type="molecule type" value="Genomic_DNA"/>
</dbReference>
<feature type="non-terminal residue" evidence="1">
    <location>
        <position position="127"/>
    </location>
</feature>
<dbReference type="Proteomes" id="UP000541444">
    <property type="component" value="Unassembled WGS sequence"/>
</dbReference>
<proteinExistence type="predicted"/>
<sequence length="127" mass="14522">FLGNPDSASHNLFGNKLVCRSAGKPHGYGKYRRRIDNRPLLGGTSFEFKILLCYATRVNGYEKYRGIIYSCCMLSGLLLLPSKFVDEFFQRREELIACGVVSTHARRVVFTHFTRSLSILVIMFYSI</sequence>